<keyword evidence="2" id="KW-1185">Reference proteome</keyword>
<comment type="caution">
    <text evidence="1">The sequence shown here is derived from an EMBL/GenBank/DDBJ whole genome shotgun (WGS) entry which is preliminary data.</text>
</comment>
<protein>
    <submittedName>
        <fullName evidence="1">Rha family phage regulatory protein</fullName>
    </submittedName>
</protein>
<dbReference type="NCBIfam" id="TIGR02681">
    <property type="entry name" value="phage_pRha"/>
    <property type="match status" value="1"/>
</dbReference>
<evidence type="ECO:0000313" key="2">
    <source>
        <dbReference type="Proteomes" id="UP000003233"/>
    </source>
</evidence>
<gene>
    <name evidence="1" type="ORF">HMPREF0402_02527</name>
</gene>
<dbReference type="RefSeq" id="WP_008698264.1">
    <property type="nucleotide sequence ID" value="NZ_KE161009.1"/>
</dbReference>
<dbReference type="Proteomes" id="UP000003233">
    <property type="component" value="Unassembled WGS sequence"/>
</dbReference>
<dbReference type="EMBL" id="AGWJ02000023">
    <property type="protein sequence ID" value="EHO79788.1"/>
    <property type="molecule type" value="Genomic_DNA"/>
</dbReference>
<sequence>MNEILEYDEKIGYYITSRTIAEGIGKDHSKVIRTIEKILTKPNVAPLFILSEYLDKKGEERKEYKLTKDGFTLYMFHVQGFTEFKMAYINRFNEMESFIKEAHTKLKEITIDGKFDWMIKRMRDRIDKAEYIENQIAYLFDLLKEEYTKIMLDSECKTKSAATFFHDFKTPEKYDASKEPLPVIVELEIEKENLDKINELGLDKDKVLENAVKILGQQKLSNKE</sequence>
<dbReference type="Pfam" id="PF09669">
    <property type="entry name" value="Phage_pRha"/>
    <property type="match status" value="1"/>
</dbReference>
<organism evidence="1 2">
    <name type="scientific">Fusobacterium ulcerans 12-1B</name>
    <dbReference type="NCBI Taxonomy" id="457404"/>
    <lineage>
        <taxon>Bacteria</taxon>
        <taxon>Fusobacteriati</taxon>
        <taxon>Fusobacteriota</taxon>
        <taxon>Fusobacteriia</taxon>
        <taxon>Fusobacteriales</taxon>
        <taxon>Fusobacteriaceae</taxon>
        <taxon>Fusobacterium</taxon>
    </lineage>
</organism>
<dbReference type="InterPro" id="IPR014054">
    <property type="entry name" value="Phage_regulatory_Rha"/>
</dbReference>
<dbReference type="BioCyc" id="FSP457404-HMP:GTSQ-2553-MONOMER"/>
<dbReference type="HOGENOM" id="CLU_1233561_0_0_0"/>
<reference evidence="1 2" key="1">
    <citation type="submission" date="2012-07" db="EMBL/GenBank/DDBJ databases">
        <title>The Genome Sequence of Fusobacterium ulcerans 12_1B.</title>
        <authorList>
            <consortium name="The Broad Institute Genome Sequencing Platform"/>
            <person name="Earl A."/>
            <person name="Ward D."/>
            <person name="Feldgarden M."/>
            <person name="Gevers D."/>
            <person name="Strauss J."/>
            <person name="Ambrose C.E."/>
            <person name="Allen-Vercoe E."/>
            <person name="Walker B."/>
            <person name="Young S.K."/>
            <person name="Zeng Q."/>
            <person name="Gargeya S."/>
            <person name="Fitzgerald M."/>
            <person name="Haas B."/>
            <person name="Abouelleil A."/>
            <person name="Alvarado L."/>
            <person name="Arachchi H.M."/>
            <person name="Berlin A.M."/>
            <person name="Chapman S.B."/>
            <person name="Goldberg J."/>
            <person name="Griggs A."/>
            <person name="Gujja S."/>
            <person name="Hansen M."/>
            <person name="Howarth C."/>
            <person name="Imamovic A."/>
            <person name="Larimer J."/>
            <person name="McCowen C."/>
            <person name="Montmayeur A."/>
            <person name="Murphy C."/>
            <person name="Neiman D."/>
            <person name="Pearson M."/>
            <person name="Priest M."/>
            <person name="Roberts A."/>
            <person name="Saif S."/>
            <person name="Shea T."/>
            <person name="Sisk P."/>
            <person name="Sykes S."/>
            <person name="Wortman J."/>
            <person name="Nusbaum C."/>
            <person name="Birren B."/>
        </authorList>
    </citation>
    <scope>NUCLEOTIDE SEQUENCE [LARGE SCALE GENOMIC DNA]</scope>
    <source>
        <strain evidence="1 2">12_1B</strain>
    </source>
</reference>
<evidence type="ECO:0000313" key="1">
    <source>
        <dbReference type="EMBL" id="EHO79788.1"/>
    </source>
</evidence>
<proteinExistence type="predicted"/>
<name>H1PVT4_9FUSO</name>
<accession>H1PVT4</accession>
<dbReference type="PATRIC" id="fig|457404.5.peg.2624"/>
<dbReference type="AlphaFoldDB" id="H1PVT4"/>